<organism evidence="1 2">
    <name type="scientific">Myxozyma melibiosi</name>
    <dbReference type="NCBI Taxonomy" id="54550"/>
    <lineage>
        <taxon>Eukaryota</taxon>
        <taxon>Fungi</taxon>
        <taxon>Dikarya</taxon>
        <taxon>Ascomycota</taxon>
        <taxon>Saccharomycotina</taxon>
        <taxon>Lipomycetes</taxon>
        <taxon>Lipomycetales</taxon>
        <taxon>Lipomycetaceae</taxon>
        <taxon>Myxozyma</taxon>
    </lineage>
</organism>
<feature type="non-terminal residue" evidence="1">
    <location>
        <position position="1"/>
    </location>
</feature>
<comment type="caution">
    <text evidence="1">The sequence shown here is derived from an EMBL/GenBank/DDBJ whole genome shotgun (WGS) entry which is preliminary data.</text>
</comment>
<dbReference type="Proteomes" id="UP001498771">
    <property type="component" value="Unassembled WGS sequence"/>
</dbReference>
<dbReference type="RefSeq" id="XP_064771579.1">
    <property type="nucleotide sequence ID" value="XM_064910307.1"/>
</dbReference>
<name>A0ABR1FFE5_9ASCO</name>
<keyword evidence="2" id="KW-1185">Reference proteome</keyword>
<evidence type="ECO:0000313" key="2">
    <source>
        <dbReference type="Proteomes" id="UP001498771"/>
    </source>
</evidence>
<evidence type="ECO:0000313" key="1">
    <source>
        <dbReference type="EMBL" id="KAK7208546.1"/>
    </source>
</evidence>
<protein>
    <submittedName>
        <fullName evidence="1">Uncharacterized protein</fullName>
    </submittedName>
</protein>
<gene>
    <name evidence="1" type="ORF">BZA70DRAFT_234649</name>
</gene>
<sequence length="381" mass="44472">PLRIFLTENGGSHEEVFAALIYAFAQLPNSYIYEYLFRPRFNIFAVLKTFGLTNLAKPRGSTSMKFDAMNPIPDVILGTTCEFDIRRLKNQFTTMRDAGSYLFCTVHHGDRWHKDSFYHFYTDIIPWIESKQITFIFLSGHTKRFMEDKVIPSWAPEHQFIKDNFRVFVPVFPVPIHTKKELSFSLQGNYESERRDYKSIFTQFESFGKKNPENERLQQLRMHLIGHGKHPEVPASIKSRVEFNEGLEFAEFYKILSDSFALLPAFANDEYYDRKASSSVPASLIAGVPIVGKKRLLKTYDYLTEDSIWLQNDNEADLDVIERILELPEGKIEEQKARTRQRNKEVVQENIGKALTWCKEISYTVKRTGDEVVKAGWTWEW</sequence>
<reference evidence="1 2" key="1">
    <citation type="submission" date="2024-03" db="EMBL/GenBank/DDBJ databases">
        <title>Genome-scale model development and genomic sequencing of the oleaginous clade Lipomyces.</title>
        <authorList>
            <consortium name="Lawrence Berkeley National Laboratory"/>
            <person name="Czajka J.J."/>
            <person name="Han Y."/>
            <person name="Kim J."/>
            <person name="Mondo S.J."/>
            <person name="Hofstad B.A."/>
            <person name="Robles A."/>
            <person name="Haridas S."/>
            <person name="Riley R."/>
            <person name="LaButti K."/>
            <person name="Pangilinan J."/>
            <person name="Andreopoulos W."/>
            <person name="Lipzen A."/>
            <person name="Yan J."/>
            <person name="Wang M."/>
            <person name="Ng V."/>
            <person name="Grigoriev I.V."/>
            <person name="Spatafora J.W."/>
            <person name="Magnuson J.K."/>
            <person name="Baker S.E."/>
            <person name="Pomraning K.R."/>
        </authorList>
    </citation>
    <scope>NUCLEOTIDE SEQUENCE [LARGE SCALE GENOMIC DNA]</scope>
    <source>
        <strain evidence="1 2">Phaff 52-87</strain>
    </source>
</reference>
<proteinExistence type="predicted"/>
<accession>A0ABR1FFE5</accession>
<dbReference type="EMBL" id="JBBJBU010000001">
    <property type="protein sequence ID" value="KAK7208546.1"/>
    <property type="molecule type" value="Genomic_DNA"/>
</dbReference>
<dbReference type="GeneID" id="90035819"/>